<sequence>MKPVKVMIVDDEILAIEHIRRLVPWQLLGYEIVCTTTNPSKAPELAREYHADLAILDIVMPGMDGLELCRQLAAQGTVSRIVLLTSYKEFEYAKEAVKLGVSNYWVKHELDAETLKRELGGLRQEIENVRRQRDGDLSRLLVDWLGGRPITDGQWRTLAGAGNNGEPSGALHLVVLQSDRPYPLMSGITSDELPNGLELPMDWPEGGSREWMFAVRFLDSHFVLIGADESSRGEGKLRELLEDKAVSARRVMERMTGVTATMAIAYGIRDRTEVPGKVAEAMRWLSRSVFYGPRHTFRLNEIRQEDISAHSWAWEEGVSRIRDALSAFRLEDAMRELKELFGQAAEARDITGFSYLCRQLAAALNRVRTSVHRPSLAEAWSSGQIDSSGWSSLDGIQAWFAAELDVLHASNSVQSVMSRKVRQALDYMEKHYADASVDTDTVARQLGISRDYLRHMFKEETGQTVLDRLTDIRMERASAMLDDGKLKVYEIAERVGFRNSQYFSQVFRKSKGMSPLEYTERQR</sequence>
<dbReference type="InterPro" id="IPR018062">
    <property type="entry name" value="HTH_AraC-typ_CS"/>
</dbReference>
<dbReference type="InterPro" id="IPR009057">
    <property type="entry name" value="Homeodomain-like_sf"/>
</dbReference>
<name>A0A3D9HUK9_9BACL</name>
<dbReference type="Pfam" id="PF12833">
    <property type="entry name" value="HTH_18"/>
    <property type="match status" value="1"/>
</dbReference>
<evidence type="ECO:0000256" key="2">
    <source>
        <dbReference type="ARBA" id="ARBA00023125"/>
    </source>
</evidence>
<dbReference type="Pfam" id="PF00072">
    <property type="entry name" value="Response_reg"/>
    <property type="match status" value="1"/>
</dbReference>
<dbReference type="InterPro" id="IPR020449">
    <property type="entry name" value="Tscrpt_reg_AraC-type_HTH"/>
</dbReference>
<keyword evidence="3" id="KW-0804">Transcription</keyword>
<dbReference type="InterPro" id="IPR001789">
    <property type="entry name" value="Sig_transdc_resp-reg_receiver"/>
</dbReference>
<dbReference type="PROSITE" id="PS01124">
    <property type="entry name" value="HTH_ARAC_FAMILY_2"/>
    <property type="match status" value="1"/>
</dbReference>
<feature type="domain" description="Response regulatory" evidence="6">
    <location>
        <begin position="5"/>
        <end position="122"/>
    </location>
</feature>
<evidence type="ECO:0000259" key="5">
    <source>
        <dbReference type="PROSITE" id="PS01124"/>
    </source>
</evidence>
<keyword evidence="2" id="KW-0238">DNA-binding</keyword>
<dbReference type="GO" id="GO:0043565">
    <property type="term" value="F:sequence-specific DNA binding"/>
    <property type="evidence" value="ECO:0007669"/>
    <property type="project" value="InterPro"/>
</dbReference>
<evidence type="ECO:0000256" key="4">
    <source>
        <dbReference type="PROSITE-ProRule" id="PRU00169"/>
    </source>
</evidence>
<organism evidence="7 8">
    <name type="scientific">Cohnella lupini</name>
    <dbReference type="NCBI Taxonomy" id="1294267"/>
    <lineage>
        <taxon>Bacteria</taxon>
        <taxon>Bacillati</taxon>
        <taxon>Bacillota</taxon>
        <taxon>Bacilli</taxon>
        <taxon>Bacillales</taxon>
        <taxon>Paenibacillaceae</taxon>
        <taxon>Cohnella</taxon>
    </lineage>
</organism>
<dbReference type="SUPFAM" id="SSF52172">
    <property type="entry name" value="CheY-like"/>
    <property type="match status" value="1"/>
</dbReference>
<dbReference type="GO" id="GO:0000160">
    <property type="term" value="P:phosphorelay signal transduction system"/>
    <property type="evidence" value="ECO:0007669"/>
    <property type="project" value="InterPro"/>
</dbReference>
<reference evidence="7 8" key="1">
    <citation type="submission" date="2018-07" db="EMBL/GenBank/DDBJ databases">
        <title>Genomic Encyclopedia of Type Strains, Phase III (KMG-III): the genomes of soil and plant-associated and newly described type strains.</title>
        <authorList>
            <person name="Whitman W."/>
        </authorList>
    </citation>
    <scope>NUCLEOTIDE SEQUENCE [LARGE SCALE GENOMIC DNA]</scope>
    <source>
        <strain evidence="7 8">CECT 8236</strain>
    </source>
</reference>
<keyword evidence="1" id="KW-0805">Transcription regulation</keyword>
<dbReference type="PROSITE" id="PS00041">
    <property type="entry name" value="HTH_ARAC_FAMILY_1"/>
    <property type="match status" value="1"/>
</dbReference>
<dbReference type="PROSITE" id="PS50110">
    <property type="entry name" value="RESPONSE_REGULATORY"/>
    <property type="match status" value="1"/>
</dbReference>
<evidence type="ECO:0000256" key="1">
    <source>
        <dbReference type="ARBA" id="ARBA00023015"/>
    </source>
</evidence>
<dbReference type="SMART" id="SM00342">
    <property type="entry name" value="HTH_ARAC"/>
    <property type="match status" value="1"/>
</dbReference>
<dbReference type="Gene3D" id="1.10.10.60">
    <property type="entry name" value="Homeodomain-like"/>
    <property type="match status" value="2"/>
</dbReference>
<dbReference type="EMBL" id="QRDY01000026">
    <property type="protein sequence ID" value="RED53157.1"/>
    <property type="molecule type" value="Genomic_DNA"/>
</dbReference>
<protein>
    <submittedName>
        <fullName evidence="7">Two-component system response regulator YesN</fullName>
    </submittedName>
</protein>
<dbReference type="Proteomes" id="UP000256869">
    <property type="component" value="Unassembled WGS sequence"/>
</dbReference>
<evidence type="ECO:0000313" key="8">
    <source>
        <dbReference type="Proteomes" id="UP000256869"/>
    </source>
</evidence>
<comment type="caution">
    <text evidence="7">The sequence shown here is derived from an EMBL/GenBank/DDBJ whole genome shotgun (WGS) entry which is preliminary data.</text>
</comment>
<dbReference type="SMART" id="SM00448">
    <property type="entry name" value="REC"/>
    <property type="match status" value="1"/>
</dbReference>
<dbReference type="SUPFAM" id="SSF46689">
    <property type="entry name" value="Homeodomain-like"/>
    <property type="match status" value="2"/>
</dbReference>
<dbReference type="InterPro" id="IPR011006">
    <property type="entry name" value="CheY-like_superfamily"/>
</dbReference>
<keyword evidence="4" id="KW-0597">Phosphoprotein</keyword>
<dbReference type="PANTHER" id="PTHR43280:SF10">
    <property type="entry name" value="REGULATORY PROTEIN POCR"/>
    <property type="match status" value="1"/>
</dbReference>
<dbReference type="GO" id="GO:0003700">
    <property type="term" value="F:DNA-binding transcription factor activity"/>
    <property type="evidence" value="ECO:0007669"/>
    <property type="project" value="InterPro"/>
</dbReference>
<dbReference type="PRINTS" id="PR00032">
    <property type="entry name" value="HTHARAC"/>
</dbReference>
<dbReference type="CDD" id="cd17536">
    <property type="entry name" value="REC_YesN-like"/>
    <property type="match status" value="1"/>
</dbReference>
<dbReference type="PANTHER" id="PTHR43280">
    <property type="entry name" value="ARAC-FAMILY TRANSCRIPTIONAL REGULATOR"/>
    <property type="match status" value="1"/>
</dbReference>
<dbReference type="AlphaFoldDB" id="A0A3D9HUK9"/>
<dbReference type="InterPro" id="IPR018060">
    <property type="entry name" value="HTH_AraC"/>
</dbReference>
<dbReference type="Gene3D" id="3.40.50.2300">
    <property type="match status" value="1"/>
</dbReference>
<evidence type="ECO:0000313" key="7">
    <source>
        <dbReference type="EMBL" id="RED53157.1"/>
    </source>
</evidence>
<gene>
    <name evidence="7" type="ORF">DFP95_12618</name>
</gene>
<evidence type="ECO:0000256" key="3">
    <source>
        <dbReference type="ARBA" id="ARBA00023163"/>
    </source>
</evidence>
<proteinExistence type="predicted"/>
<evidence type="ECO:0000259" key="6">
    <source>
        <dbReference type="PROSITE" id="PS50110"/>
    </source>
</evidence>
<keyword evidence="8" id="KW-1185">Reference proteome</keyword>
<accession>A0A3D9HUK9</accession>
<feature type="modified residue" description="4-aspartylphosphate" evidence="4">
    <location>
        <position position="57"/>
    </location>
</feature>
<dbReference type="RefSeq" id="WP_181907602.1">
    <property type="nucleotide sequence ID" value="NZ_QRDY01000026.1"/>
</dbReference>
<feature type="domain" description="HTH araC/xylS-type" evidence="5">
    <location>
        <begin position="422"/>
        <end position="521"/>
    </location>
</feature>